<reference evidence="2 3" key="1">
    <citation type="submission" date="2019-11" db="EMBL/GenBank/DDBJ databases">
        <title>Nocardia sp. nov. CT2-14 isolated from soil.</title>
        <authorList>
            <person name="Kanchanasin P."/>
            <person name="Tanasupawat S."/>
            <person name="Yuki M."/>
            <person name="Kudo T."/>
        </authorList>
    </citation>
    <scope>NUCLEOTIDE SEQUENCE [LARGE SCALE GENOMIC DNA]</scope>
    <source>
        <strain evidence="2 3">CT2-14</strain>
    </source>
</reference>
<feature type="region of interest" description="Disordered" evidence="1">
    <location>
        <begin position="344"/>
        <end position="365"/>
    </location>
</feature>
<accession>A0A6I3LBG1</accession>
<dbReference type="Proteomes" id="UP000432464">
    <property type="component" value="Unassembled WGS sequence"/>
</dbReference>
<proteinExistence type="predicted"/>
<feature type="compositionally biased region" description="Basic and acidic residues" evidence="1">
    <location>
        <begin position="346"/>
        <end position="361"/>
    </location>
</feature>
<sequence length="952" mass="105523">MPDSSSNIGKLYELLRTLAVPEERPRVWPTLLRRRRPLPRPMICLVTNDFEGGSPLPAIEAWLAGGHGRTVPRARVDVKQMRPDSVAIVEGEVREYELDGEQAKYPCLPILDKLANDISFCGSGMGPIRFPRYSTANWITRQRLRDAQADIAADELRSRLPRLLRSGSLTQPVQTLSGLVGGMVDKFIGALLSLWPVLRLWLFVSGVVPGLSRESRWFMNQRYLAPELSDDFLAFATRLTDPHRIRENSEQVSKLLVHAFLSDLRAAYTRRIWRPSSWRRTAYPVVLLDNVEEGLPDEGSPGANLLKWITEIRNETGLFDPLVVVARLNYAPYREELNELNALASHNDRPPLDEPRDGDERSDSEDALQRWQFEIADMRRNRFSYAWQLLFRWDAEASGPPPRINPGLARPPAPPMAARKWFVSLAVVVPLALSAVTAWATIPALRHPSCAQWPWTTGIAVEEHKNECIGYSADARRVFTSDDALITMQREVFAQNVIAEDRHQKDHRRRLISLIYFAGLTYSDDTKYSRGIVEELAGLAIQQRRFNDKQAPTDPLVRIIIANGGDGMGQATYVVQHMLKRLLHDDHGVFGVIGLDRSTVETQRAITELGDLGVPVVGTTLSADSLAKASNLYLQAVPSTATQAQLIADYVAGARIPDFGSEPGHRLFDRVLIYRPDSTGDIYVNGLVEDLGRELAKNRVDASVLSLADANTTADLSAHCKTNDVNRRTLLFFAGRNDDFATFTQNVAQQCTTETRPDVLAADTVTRLVADPDTMRNVPQGMTVRYVAKGAQAILGGKDCVQNQLDGTGRSGDFMDFCRGIKELAEKLNLPGAKPIYDPAWPGDRTAIAFDVVGLFASALGGSNKSLPSGDVPLDRRAAFLALRKDYSGITGHLNFAPDSQVASDAAIAILVSTGHDVPDRKLSCLLMHPRDLGNGCPDNTHDESEAWFVDH</sequence>
<dbReference type="Gene3D" id="3.40.50.2300">
    <property type="match status" value="1"/>
</dbReference>
<gene>
    <name evidence="2" type="ORF">GLP40_32565</name>
</gene>
<comment type="caution">
    <text evidence="2">The sequence shown here is derived from an EMBL/GenBank/DDBJ whole genome shotgun (WGS) entry which is preliminary data.</text>
</comment>
<organism evidence="2 3">
    <name type="scientific">Nocardia aurantiaca</name>
    <dbReference type="NCBI Taxonomy" id="2675850"/>
    <lineage>
        <taxon>Bacteria</taxon>
        <taxon>Bacillati</taxon>
        <taxon>Actinomycetota</taxon>
        <taxon>Actinomycetes</taxon>
        <taxon>Mycobacteriales</taxon>
        <taxon>Nocardiaceae</taxon>
        <taxon>Nocardia</taxon>
    </lineage>
</organism>
<name>A0A6I3LBG1_9NOCA</name>
<protein>
    <recommendedName>
        <fullName evidence="4">ABC transporter substrate-binding protein</fullName>
    </recommendedName>
</protein>
<dbReference type="AlphaFoldDB" id="A0A6I3LBG1"/>
<dbReference type="EMBL" id="WMBB01000025">
    <property type="protein sequence ID" value="MTE17456.1"/>
    <property type="molecule type" value="Genomic_DNA"/>
</dbReference>
<evidence type="ECO:0008006" key="4">
    <source>
        <dbReference type="Google" id="ProtNLM"/>
    </source>
</evidence>
<evidence type="ECO:0000313" key="2">
    <source>
        <dbReference type="EMBL" id="MTE17456.1"/>
    </source>
</evidence>
<keyword evidence="3" id="KW-1185">Reference proteome</keyword>
<evidence type="ECO:0000313" key="3">
    <source>
        <dbReference type="Proteomes" id="UP000432464"/>
    </source>
</evidence>
<evidence type="ECO:0000256" key="1">
    <source>
        <dbReference type="SAM" id="MobiDB-lite"/>
    </source>
</evidence>